<dbReference type="InterPro" id="IPR035994">
    <property type="entry name" value="Nucleoside_phosphorylase_sf"/>
</dbReference>
<dbReference type="GO" id="GO:0009116">
    <property type="term" value="P:nucleoside metabolic process"/>
    <property type="evidence" value="ECO:0007669"/>
    <property type="project" value="InterPro"/>
</dbReference>
<dbReference type="AlphaFoldDB" id="A0A7H8RDN9"/>
<dbReference type="GeneID" id="55998749"/>
<accession>A0A7H8RDN9</accession>
<dbReference type="EMBL" id="CP055903">
    <property type="protein sequence ID" value="QKX64098.1"/>
    <property type="molecule type" value="Genomic_DNA"/>
</dbReference>
<keyword evidence="2" id="KW-1185">Reference proteome</keyword>
<evidence type="ECO:0000313" key="2">
    <source>
        <dbReference type="Proteomes" id="UP000509510"/>
    </source>
</evidence>
<dbReference type="Proteomes" id="UP000509510">
    <property type="component" value="Chromosome VI"/>
</dbReference>
<dbReference type="KEGG" id="trg:TRUGW13939_11271"/>
<protein>
    <submittedName>
        <fullName evidence="1">Uncharacterized protein</fullName>
    </submittedName>
</protein>
<name>A0A7H8RDN9_TALRU</name>
<reference evidence="2" key="1">
    <citation type="submission" date="2020-06" db="EMBL/GenBank/DDBJ databases">
        <title>A chromosome-scale genome assembly of Talaromyces rugulosus W13939.</title>
        <authorList>
            <person name="Wang B."/>
            <person name="Guo L."/>
            <person name="Ye K."/>
            <person name="Wang L."/>
        </authorList>
    </citation>
    <scope>NUCLEOTIDE SEQUENCE [LARGE SCALE GENOMIC DNA]</scope>
    <source>
        <strain evidence="2">W13939</strain>
    </source>
</reference>
<sequence>MASKRTRLSADAFTVGLIYVKPLEMQAISVMLDECYEPVPLHIQDDNEYTLGKIGSHNVVVVGSPRGAQGKVAIADAVSRIRLTFVNIRVGLLVGIGGGVPHLPKHDVRLGDVVVGAPEVGPVVVQYDRGKQLSDGIVEITGTLRKPPAVLLRVVDKVDDKYSRIGEGEEDFFTTHLQRFANFRRLKDRYKCPSVPDRLFRADYNHELGTQCSSHDQCYVVKRPDRHPPGEIRIHYSTILSGDLVMKSAEKRDEISAKHGNALCFEMEAAGLMDAFPCLVIRGICDYADSHKSKEWQKYAAATAAAYAREILLSMAERLAPGIGDSQKDCLNRAEGSKLENSVRRHEGLVGVDSRLSQSQTSLFIAKHGQQTNMKIVLNAGQDDERIEDLSPELLMLLHVLQFLKTSCPDPDNDFKPGSIPRTVTMLLSKQYARFSYISSVCLAKFFNELV</sequence>
<dbReference type="GO" id="GO:0003824">
    <property type="term" value="F:catalytic activity"/>
    <property type="evidence" value="ECO:0007669"/>
    <property type="project" value="InterPro"/>
</dbReference>
<dbReference type="PANTHER" id="PTHR46082:SF11">
    <property type="entry name" value="AAA+ ATPASE DOMAIN-CONTAINING PROTEIN-RELATED"/>
    <property type="match status" value="1"/>
</dbReference>
<evidence type="ECO:0000313" key="1">
    <source>
        <dbReference type="EMBL" id="QKX64098.1"/>
    </source>
</evidence>
<gene>
    <name evidence="1" type="ORF">TRUGW13939_11271</name>
</gene>
<dbReference type="RefSeq" id="XP_035350272.1">
    <property type="nucleotide sequence ID" value="XM_035494379.1"/>
</dbReference>
<dbReference type="InterPro" id="IPR053137">
    <property type="entry name" value="NLR-like"/>
</dbReference>
<dbReference type="PANTHER" id="PTHR46082">
    <property type="entry name" value="ATP/GTP-BINDING PROTEIN-RELATED"/>
    <property type="match status" value="1"/>
</dbReference>
<dbReference type="OrthoDB" id="1577640at2759"/>
<dbReference type="SUPFAM" id="SSF53167">
    <property type="entry name" value="Purine and uridine phosphorylases"/>
    <property type="match status" value="1"/>
</dbReference>
<organism evidence="1 2">
    <name type="scientific">Talaromyces rugulosus</name>
    <name type="common">Penicillium rugulosum</name>
    <dbReference type="NCBI Taxonomy" id="121627"/>
    <lineage>
        <taxon>Eukaryota</taxon>
        <taxon>Fungi</taxon>
        <taxon>Dikarya</taxon>
        <taxon>Ascomycota</taxon>
        <taxon>Pezizomycotina</taxon>
        <taxon>Eurotiomycetes</taxon>
        <taxon>Eurotiomycetidae</taxon>
        <taxon>Eurotiales</taxon>
        <taxon>Trichocomaceae</taxon>
        <taxon>Talaromyces</taxon>
        <taxon>Talaromyces sect. Islandici</taxon>
    </lineage>
</organism>
<proteinExistence type="predicted"/>
<dbReference type="Gene3D" id="3.40.50.1580">
    <property type="entry name" value="Nucleoside phosphorylase domain"/>
    <property type="match status" value="1"/>
</dbReference>